<gene>
    <name evidence="1" type="ORF">SMTD_LOCUS211</name>
</gene>
<dbReference type="Proteomes" id="UP000269396">
    <property type="component" value="Unassembled WGS sequence"/>
</dbReference>
<accession>A0A183NDM5</accession>
<evidence type="ECO:0000313" key="1">
    <source>
        <dbReference type="EMBL" id="VDO68526.1"/>
    </source>
</evidence>
<keyword evidence="2" id="KW-1185">Reference proteome</keyword>
<evidence type="ECO:0000313" key="2">
    <source>
        <dbReference type="Proteomes" id="UP000269396"/>
    </source>
</evidence>
<sequence>MMGHHQFDYPCPVEQLLDAVYVYLEYYYYCWLEYPDCYQSDLEKYHDNTTQPNVWLILYHKLHLVDPI</sequence>
<dbReference type="AlphaFoldDB" id="A0A183NDM5"/>
<name>A0A183NDM5_9TREM</name>
<dbReference type="EMBL" id="UZAL01000160">
    <property type="protein sequence ID" value="VDO68526.1"/>
    <property type="molecule type" value="Genomic_DNA"/>
</dbReference>
<reference evidence="1 2" key="1">
    <citation type="submission" date="2018-11" db="EMBL/GenBank/DDBJ databases">
        <authorList>
            <consortium name="Pathogen Informatics"/>
        </authorList>
    </citation>
    <scope>NUCLEOTIDE SEQUENCE [LARGE SCALE GENOMIC DNA]</scope>
    <source>
        <strain>Denwood</strain>
        <strain evidence="2">Zambia</strain>
    </source>
</reference>
<protein>
    <submittedName>
        <fullName evidence="1">Uncharacterized protein</fullName>
    </submittedName>
</protein>
<proteinExistence type="predicted"/>
<organism evidence="1 2">
    <name type="scientific">Schistosoma mattheei</name>
    <dbReference type="NCBI Taxonomy" id="31246"/>
    <lineage>
        <taxon>Eukaryota</taxon>
        <taxon>Metazoa</taxon>
        <taxon>Spiralia</taxon>
        <taxon>Lophotrochozoa</taxon>
        <taxon>Platyhelminthes</taxon>
        <taxon>Trematoda</taxon>
        <taxon>Digenea</taxon>
        <taxon>Strigeidida</taxon>
        <taxon>Schistosomatoidea</taxon>
        <taxon>Schistosomatidae</taxon>
        <taxon>Schistosoma</taxon>
    </lineage>
</organism>